<comment type="similarity">
    <text evidence="1">Belongs to the adrenodoxin/putidaredoxin family.</text>
</comment>
<dbReference type="eggNOG" id="COG0633">
    <property type="taxonomic scope" value="Bacteria"/>
</dbReference>
<evidence type="ECO:0000256" key="3">
    <source>
        <dbReference type="ARBA" id="ARBA00022723"/>
    </source>
</evidence>
<dbReference type="InterPro" id="IPR018298">
    <property type="entry name" value="Adrenodoxin_Fe-S_BS"/>
</dbReference>
<evidence type="ECO:0000259" key="7">
    <source>
        <dbReference type="PROSITE" id="PS51085"/>
    </source>
</evidence>
<evidence type="ECO:0000256" key="4">
    <source>
        <dbReference type="ARBA" id="ARBA00023004"/>
    </source>
</evidence>
<keyword evidence="4" id="KW-0408">Iron</keyword>
<dbReference type="EMBL" id="CP017075">
    <property type="protein sequence ID" value="AOR76106.1"/>
    <property type="molecule type" value="Genomic_DNA"/>
</dbReference>
<dbReference type="InterPro" id="IPR001055">
    <property type="entry name" value="Adrenodoxin-like"/>
</dbReference>
<comment type="cofactor">
    <cofactor evidence="6">
        <name>[2Fe-2S] cluster</name>
        <dbReference type="ChEBI" id="CHEBI:190135"/>
    </cofactor>
</comment>
<sequence>MVDVLFVNIDGSRVSAQAEPGSRLLEVAQNAGMPLEGTCEGQMACSTCHVIISPDWFDKLVPASDDEEDMLDLAAGVTRTSRLSCQIQLTDALDGIAVRIPGVVRDMQIG</sequence>
<evidence type="ECO:0000256" key="5">
    <source>
        <dbReference type="ARBA" id="ARBA00023014"/>
    </source>
</evidence>
<keyword evidence="2" id="KW-0001">2Fe-2S</keyword>
<dbReference type="InterPro" id="IPR036010">
    <property type="entry name" value="2Fe-2S_ferredoxin-like_sf"/>
</dbReference>
<dbReference type="STRING" id="158500.BES08_04555"/>
<dbReference type="PATRIC" id="fig|158500.4.peg.1551"/>
<dbReference type="AlphaFoldDB" id="A0A031K320"/>
<reference evidence="9 10" key="1">
    <citation type="submission" date="2014-03" db="EMBL/GenBank/DDBJ databases">
        <title>Whole genome sequence of Novosphingobium resinovorum KF1.</title>
        <authorList>
            <person name="Gan H.M."/>
            <person name="Gan H.Y."/>
            <person name="Chew T.H."/>
            <person name="Savka M.A."/>
        </authorList>
    </citation>
    <scope>NUCLEOTIDE SEQUENCE [LARGE SCALE GENOMIC DNA]</scope>
    <source>
        <strain evidence="9 10">KF1</strain>
    </source>
</reference>
<name>A0A031K320_9SPHN</name>
<dbReference type="Gene3D" id="3.10.20.30">
    <property type="match status" value="1"/>
</dbReference>
<dbReference type="PANTHER" id="PTHR23426">
    <property type="entry name" value="FERREDOXIN/ADRENODOXIN"/>
    <property type="match status" value="1"/>
</dbReference>
<evidence type="ECO:0000313" key="9">
    <source>
        <dbReference type="EMBL" id="EZP83403.1"/>
    </source>
</evidence>
<evidence type="ECO:0000313" key="8">
    <source>
        <dbReference type="EMBL" id="AOR76106.1"/>
    </source>
</evidence>
<dbReference type="GO" id="GO:0009055">
    <property type="term" value="F:electron transfer activity"/>
    <property type="evidence" value="ECO:0007669"/>
    <property type="project" value="TreeGrafter"/>
</dbReference>
<keyword evidence="3" id="KW-0479">Metal-binding</keyword>
<keyword evidence="5" id="KW-0411">Iron-sulfur</keyword>
<evidence type="ECO:0000313" key="10">
    <source>
        <dbReference type="Proteomes" id="UP000024329"/>
    </source>
</evidence>
<dbReference type="InterPro" id="IPR001041">
    <property type="entry name" value="2Fe-2S_ferredoxin-type"/>
</dbReference>
<dbReference type="PRINTS" id="PR00355">
    <property type="entry name" value="ADRENODOXIN"/>
</dbReference>
<dbReference type="PROSITE" id="PS00814">
    <property type="entry name" value="ADX"/>
    <property type="match status" value="1"/>
</dbReference>
<dbReference type="GO" id="GO:0051537">
    <property type="term" value="F:2 iron, 2 sulfur cluster binding"/>
    <property type="evidence" value="ECO:0007669"/>
    <property type="project" value="UniProtKB-KW"/>
</dbReference>
<reference evidence="8" key="2">
    <citation type="submission" date="2016-08" db="EMBL/GenBank/DDBJ databases">
        <authorList>
            <person name="Seilhamer J.J."/>
        </authorList>
    </citation>
    <scope>NUCLEOTIDE SEQUENCE [LARGE SCALE GENOMIC DNA]</scope>
    <source>
        <strain evidence="8">SA1</strain>
    </source>
</reference>
<evidence type="ECO:0000313" key="11">
    <source>
        <dbReference type="Proteomes" id="UP000094626"/>
    </source>
</evidence>
<dbReference type="EMBL" id="JFYZ01000003">
    <property type="protein sequence ID" value="EZP83403.1"/>
    <property type="molecule type" value="Genomic_DNA"/>
</dbReference>
<reference evidence="11" key="3">
    <citation type="journal article" date="2017" name="J. Biotechnol.">
        <title>Complete genome sequence of Novosphingobium resinovorum SA1, a versatile xenobiotic-degrading bacterium capable of utilizing sulfanilic acid.</title>
        <authorList>
            <person name="Hegedus B."/>
            <person name="Kos P.B."/>
            <person name="Balint B."/>
            <person name="Maroti G."/>
            <person name="Gan H.M."/>
            <person name="Perei K."/>
            <person name="Rakhely G."/>
        </authorList>
    </citation>
    <scope>NUCLEOTIDE SEQUENCE [LARGE SCALE GENOMIC DNA]</scope>
    <source>
        <strain evidence="11">SA1</strain>
    </source>
</reference>
<proteinExistence type="inferred from homology"/>
<dbReference type="Proteomes" id="UP000024329">
    <property type="component" value="Unassembled WGS sequence"/>
</dbReference>
<evidence type="ECO:0000256" key="2">
    <source>
        <dbReference type="ARBA" id="ARBA00022714"/>
    </source>
</evidence>
<dbReference type="PANTHER" id="PTHR23426:SF67">
    <property type="entry name" value="2FE-2S FERREDOXIN-TYPE DOMAIN-CONTAINING PROTEIN"/>
    <property type="match status" value="1"/>
</dbReference>
<keyword evidence="11" id="KW-1185">Reference proteome</keyword>
<dbReference type="OrthoDB" id="9799640at2"/>
<dbReference type="Proteomes" id="UP000094626">
    <property type="component" value="Chromosome"/>
</dbReference>
<dbReference type="KEGG" id="nre:BES08_04555"/>
<evidence type="ECO:0000256" key="1">
    <source>
        <dbReference type="ARBA" id="ARBA00010914"/>
    </source>
</evidence>
<dbReference type="PROSITE" id="PS51085">
    <property type="entry name" value="2FE2S_FER_2"/>
    <property type="match status" value="1"/>
</dbReference>
<protein>
    <submittedName>
        <fullName evidence="8 9">Ferredoxin</fullName>
    </submittedName>
</protein>
<dbReference type="Pfam" id="PF00111">
    <property type="entry name" value="Fer2"/>
    <property type="match status" value="1"/>
</dbReference>
<organism evidence="9 10">
    <name type="scientific">Novosphingobium resinovorum</name>
    <dbReference type="NCBI Taxonomy" id="158500"/>
    <lineage>
        <taxon>Bacteria</taxon>
        <taxon>Pseudomonadati</taxon>
        <taxon>Pseudomonadota</taxon>
        <taxon>Alphaproteobacteria</taxon>
        <taxon>Sphingomonadales</taxon>
        <taxon>Sphingomonadaceae</taxon>
        <taxon>Novosphingobium</taxon>
    </lineage>
</organism>
<gene>
    <name evidence="8" type="ORF">BES08_04555</name>
    <name evidence="9" type="ORF">BV97_01514</name>
</gene>
<dbReference type="InterPro" id="IPR012675">
    <property type="entry name" value="Beta-grasp_dom_sf"/>
</dbReference>
<feature type="domain" description="2Fe-2S ferredoxin-type" evidence="7">
    <location>
        <begin position="3"/>
        <end position="104"/>
    </location>
</feature>
<dbReference type="SUPFAM" id="SSF54292">
    <property type="entry name" value="2Fe-2S ferredoxin-like"/>
    <property type="match status" value="1"/>
</dbReference>
<dbReference type="RefSeq" id="WP_008829457.1">
    <property type="nucleotide sequence ID" value="NZ_CP017075.1"/>
</dbReference>
<evidence type="ECO:0000256" key="6">
    <source>
        <dbReference type="ARBA" id="ARBA00034078"/>
    </source>
</evidence>
<dbReference type="GO" id="GO:0140647">
    <property type="term" value="P:P450-containing electron transport chain"/>
    <property type="evidence" value="ECO:0007669"/>
    <property type="project" value="InterPro"/>
</dbReference>
<dbReference type="GO" id="GO:0046872">
    <property type="term" value="F:metal ion binding"/>
    <property type="evidence" value="ECO:0007669"/>
    <property type="project" value="UniProtKB-KW"/>
</dbReference>
<accession>A0A031K320</accession>
<dbReference type="CDD" id="cd00207">
    <property type="entry name" value="fer2"/>
    <property type="match status" value="1"/>
</dbReference>